<feature type="transmembrane region" description="Helical" evidence="9">
    <location>
        <begin position="58"/>
        <end position="81"/>
    </location>
</feature>
<keyword evidence="8 9" id="KW-0472">Membrane</keyword>
<organism evidence="11 12">
    <name type="scientific">Candidatus Fimadaptatus faecigallinarum</name>
    <dbReference type="NCBI Taxonomy" id="2840814"/>
    <lineage>
        <taxon>Bacteria</taxon>
        <taxon>Bacillati</taxon>
        <taxon>Bacillota</taxon>
        <taxon>Clostridia</taxon>
        <taxon>Eubacteriales</taxon>
        <taxon>Candidatus Fimadaptatus</taxon>
    </lineage>
</organism>
<evidence type="ECO:0000256" key="3">
    <source>
        <dbReference type="ARBA" id="ARBA00022448"/>
    </source>
</evidence>
<sequence length="223" mass="25040">MIKLYKIPEIFFKNIDSFAEGTLLTLELAFYTVLLGTALGIIVSLLRRVKFPPLRWLMALYVEFIRGTPLLVQALIVIYGLPSLGIKMDRKILAIVALVINSSAYMSEIVRAGIQSIDHGQTEAALSLGMTRKQNMLYIVLPQAVKTTLPAMGNEFVSIIKESSLLYAAGLFELTYQATKLAATNYYYIETMIVAALIYFVLTFTTSRLLGLLERRMRRGELQ</sequence>
<keyword evidence="6" id="KW-0029">Amino-acid transport</keyword>
<dbReference type="InterPro" id="IPR000515">
    <property type="entry name" value="MetI-like"/>
</dbReference>
<evidence type="ECO:0000256" key="7">
    <source>
        <dbReference type="ARBA" id="ARBA00022989"/>
    </source>
</evidence>
<dbReference type="CDD" id="cd06261">
    <property type="entry name" value="TM_PBP2"/>
    <property type="match status" value="1"/>
</dbReference>
<evidence type="ECO:0000313" key="11">
    <source>
        <dbReference type="EMBL" id="HIU47126.1"/>
    </source>
</evidence>
<keyword evidence="5 9" id="KW-0812">Transmembrane</keyword>
<keyword evidence="3 9" id="KW-0813">Transport</keyword>
<dbReference type="NCBIfam" id="TIGR01726">
    <property type="entry name" value="HEQRo_perm_3TM"/>
    <property type="match status" value="1"/>
</dbReference>
<evidence type="ECO:0000256" key="8">
    <source>
        <dbReference type="ARBA" id="ARBA00023136"/>
    </source>
</evidence>
<reference evidence="11" key="2">
    <citation type="journal article" date="2021" name="PeerJ">
        <title>Extensive microbial diversity within the chicken gut microbiome revealed by metagenomics and culture.</title>
        <authorList>
            <person name="Gilroy R."/>
            <person name="Ravi A."/>
            <person name="Getino M."/>
            <person name="Pursley I."/>
            <person name="Horton D.L."/>
            <person name="Alikhan N.F."/>
            <person name="Baker D."/>
            <person name="Gharbi K."/>
            <person name="Hall N."/>
            <person name="Watson M."/>
            <person name="Adriaenssens E.M."/>
            <person name="Foster-Nyarko E."/>
            <person name="Jarju S."/>
            <person name="Secka A."/>
            <person name="Antonio M."/>
            <person name="Oren A."/>
            <person name="Chaudhuri R.R."/>
            <person name="La Ragione R."/>
            <person name="Hildebrand F."/>
            <person name="Pallen M.J."/>
        </authorList>
    </citation>
    <scope>NUCLEOTIDE SEQUENCE</scope>
    <source>
        <strain evidence="11">ChiSxjej2B14-8506</strain>
    </source>
</reference>
<dbReference type="InterPro" id="IPR035906">
    <property type="entry name" value="MetI-like_sf"/>
</dbReference>
<evidence type="ECO:0000256" key="9">
    <source>
        <dbReference type="RuleBase" id="RU363032"/>
    </source>
</evidence>
<accession>A0A9D1LSF2</accession>
<feature type="transmembrane region" description="Helical" evidence="9">
    <location>
        <begin position="186"/>
        <end position="210"/>
    </location>
</feature>
<evidence type="ECO:0000256" key="4">
    <source>
        <dbReference type="ARBA" id="ARBA00022475"/>
    </source>
</evidence>
<comment type="caution">
    <text evidence="11">The sequence shown here is derived from an EMBL/GenBank/DDBJ whole genome shotgun (WGS) entry which is preliminary data.</text>
</comment>
<dbReference type="GO" id="GO:0006865">
    <property type="term" value="P:amino acid transport"/>
    <property type="evidence" value="ECO:0007669"/>
    <property type="project" value="UniProtKB-KW"/>
</dbReference>
<dbReference type="Gene3D" id="1.10.3720.10">
    <property type="entry name" value="MetI-like"/>
    <property type="match status" value="1"/>
</dbReference>
<dbReference type="AlphaFoldDB" id="A0A9D1LSF2"/>
<dbReference type="PROSITE" id="PS50928">
    <property type="entry name" value="ABC_TM1"/>
    <property type="match status" value="1"/>
</dbReference>
<dbReference type="GO" id="GO:0043190">
    <property type="term" value="C:ATP-binding cassette (ABC) transporter complex"/>
    <property type="evidence" value="ECO:0007669"/>
    <property type="project" value="InterPro"/>
</dbReference>
<reference evidence="11" key="1">
    <citation type="submission" date="2020-10" db="EMBL/GenBank/DDBJ databases">
        <authorList>
            <person name="Gilroy R."/>
        </authorList>
    </citation>
    <scope>NUCLEOTIDE SEQUENCE</scope>
    <source>
        <strain evidence="11">ChiSxjej2B14-8506</strain>
    </source>
</reference>
<dbReference type="EMBL" id="DVNK01000049">
    <property type="protein sequence ID" value="HIU47126.1"/>
    <property type="molecule type" value="Genomic_DNA"/>
</dbReference>
<comment type="subcellular location">
    <subcellularLocation>
        <location evidence="1 9">Cell membrane</location>
        <topology evidence="1 9">Multi-pass membrane protein</topology>
    </subcellularLocation>
</comment>
<dbReference type="FunFam" id="1.10.3720.10:FF:000033">
    <property type="entry name" value="Polar amino acid ABC transporter permease"/>
    <property type="match status" value="1"/>
</dbReference>
<dbReference type="PANTHER" id="PTHR30614">
    <property type="entry name" value="MEMBRANE COMPONENT OF AMINO ACID ABC TRANSPORTER"/>
    <property type="match status" value="1"/>
</dbReference>
<feature type="domain" description="ABC transmembrane type-1" evidence="10">
    <location>
        <begin position="22"/>
        <end position="210"/>
    </location>
</feature>
<proteinExistence type="inferred from homology"/>
<dbReference type="InterPro" id="IPR043429">
    <property type="entry name" value="ArtM/GltK/GlnP/TcyL/YhdX-like"/>
</dbReference>
<keyword evidence="4" id="KW-1003">Cell membrane</keyword>
<dbReference type="PANTHER" id="PTHR30614:SF20">
    <property type="entry name" value="GLUTAMINE TRANSPORT SYSTEM PERMEASE PROTEIN GLNP"/>
    <property type="match status" value="1"/>
</dbReference>
<keyword evidence="7 9" id="KW-1133">Transmembrane helix</keyword>
<evidence type="ECO:0000256" key="6">
    <source>
        <dbReference type="ARBA" id="ARBA00022970"/>
    </source>
</evidence>
<protein>
    <submittedName>
        <fullName evidence="11">Amino acid ABC transporter permease</fullName>
    </submittedName>
</protein>
<evidence type="ECO:0000256" key="2">
    <source>
        <dbReference type="ARBA" id="ARBA00010072"/>
    </source>
</evidence>
<comment type="similarity">
    <text evidence="2">Belongs to the binding-protein-dependent transport system permease family. HisMQ subfamily.</text>
</comment>
<evidence type="ECO:0000256" key="5">
    <source>
        <dbReference type="ARBA" id="ARBA00022692"/>
    </source>
</evidence>
<dbReference type="InterPro" id="IPR010065">
    <property type="entry name" value="AA_ABC_transptr_permease_3TM"/>
</dbReference>
<dbReference type="Pfam" id="PF00528">
    <property type="entry name" value="BPD_transp_1"/>
    <property type="match status" value="1"/>
</dbReference>
<evidence type="ECO:0000259" key="10">
    <source>
        <dbReference type="PROSITE" id="PS50928"/>
    </source>
</evidence>
<evidence type="ECO:0000256" key="1">
    <source>
        <dbReference type="ARBA" id="ARBA00004651"/>
    </source>
</evidence>
<gene>
    <name evidence="11" type="ORF">IAC59_07690</name>
</gene>
<dbReference type="SUPFAM" id="SSF161098">
    <property type="entry name" value="MetI-like"/>
    <property type="match status" value="1"/>
</dbReference>
<dbReference type="Proteomes" id="UP000824123">
    <property type="component" value="Unassembled WGS sequence"/>
</dbReference>
<dbReference type="GO" id="GO:0022857">
    <property type="term" value="F:transmembrane transporter activity"/>
    <property type="evidence" value="ECO:0007669"/>
    <property type="project" value="InterPro"/>
</dbReference>
<evidence type="ECO:0000313" key="12">
    <source>
        <dbReference type="Proteomes" id="UP000824123"/>
    </source>
</evidence>
<name>A0A9D1LSF2_9FIRM</name>
<feature type="transmembrane region" description="Helical" evidence="9">
    <location>
        <begin position="28"/>
        <end position="46"/>
    </location>
</feature>